<dbReference type="GO" id="GO:0000976">
    <property type="term" value="F:transcription cis-regulatory region binding"/>
    <property type="evidence" value="ECO:0007669"/>
    <property type="project" value="TreeGrafter"/>
</dbReference>
<keyword evidence="4" id="KW-0804">Transcription</keyword>
<evidence type="ECO:0000256" key="3">
    <source>
        <dbReference type="ARBA" id="ARBA00023125"/>
    </source>
</evidence>
<dbReference type="Gene3D" id="3.40.190.290">
    <property type="match status" value="1"/>
</dbReference>
<evidence type="ECO:0000313" key="7">
    <source>
        <dbReference type="Proteomes" id="UP000238589"/>
    </source>
</evidence>
<feature type="domain" description="HTH lysR-type" evidence="5">
    <location>
        <begin position="8"/>
        <end position="65"/>
    </location>
</feature>
<comment type="similarity">
    <text evidence="1">Belongs to the LysR transcriptional regulatory family.</text>
</comment>
<keyword evidence="3" id="KW-0238">DNA-binding</keyword>
<keyword evidence="2" id="KW-0805">Transcription regulation</keyword>
<accession>A0A2S9K771</accession>
<dbReference type="InterPro" id="IPR036390">
    <property type="entry name" value="WH_DNA-bd_sf"/>
</dbReference>
<dbReference type="Pfam" id="PF03466">
    <property type="entry name" value="LysR_substrate"/>
    <property type="match status" value="1"/>
</dbReference>
<keyword evidence="7" id="KW-1185">Reference proteome</keyword>
<evidence type="ECO:0000313" key="6">
    <source>
        <dbReference type="EMBL" id="PRD66309.1"/>
    </source>
</evidence>
<protein>
    <submittedName>
        <fullName evidence="6">LysR family transcriptional regulator</fullName>
    </submittedName>
</protein>
<dbReference type="InterPro" id="IPR036388">
    <property type="entry name" value="WH-like_DNA-bd_sf"/>
</dbReference>
<dbReference type="Pfam" id="PF00126">
    <property type="entry name" value="HTH_1"/>
    <property type="match status" value="1"/>
</dbReference>
<comment type="caution">
    <text evidence="6">The sequence shown here is derived from an EMBL/GenBank/DDBJ whole genome shotgun (WGS) entry which is preliminary data.</text>
</comment>
<dbReference type="InterPro" id="IPR005119">
    <property type="entry name" value="LysR_subst-bd"/>
</dbReference>
<evidence type="ECO:0000256" key="1">
    <source>
        <dbReference type="ARBA" id="ARBA00009437"/>
    </source>
</evidence>
<name>A0A2S9K771_9BURK</name>
<dbReference type="PROSITE" id="PS50931">
    <property type="entry name" value="HTH_LYSR"/>
    <property type="match status" value="1"/>
</dbReference>
<dbReference type="GO" id="GO:0003700">
    <property type="term" value="F:DNA-binding transcription factor activity"/>
    <property type="evidence" value="ECO:0007669"/>
    <property type="project" value="InterPro"/>
</dbReference>
<dbReference type="EMBL" id="PVLQ01000013">
    <property type="protein sequence ID" value="PRD66309.1"/>
    <property type="molecule type" value="Genomic_DNA"/>
</dbReference>
<evidence type="ECO:0000256" key="4">
    <source>
        <dbReference type="ARBA" id="ARBA00023163"/>
    </source>
</evidence>
<dbReference type="AlphaFoldDB" id="A0A2S9K771"/>
<dbReference type="Gene3D" id="1.10.10.10">
    <property type="entry name" value="Winged helix-like DNA-binding domain superfamily/Winged helix DNA-binding domain"/>
    <property type="match status" value="1"/>
</dbReference>
<dbReference type="RefSeq" id="WP_105747480.1">
    <property type="nucleotide sequence ID" value="NZ_PVLQ01000013.1"/>
</dbReference>
<dbReference type="InterPro" id="IPR000847">
    <property type="entry name" value="LysR_HTH_N"/>
</dbReference>
<evidence type="ECO:0000256" key="2">
    <source>
        <dbReference type="ARBA" id="ARBA00023015"/>
    </source>
</evidence>
<dbReference type="PANTHER" id="PTHR30126:SF4">
    <property type="entry name" value="LYSR FAMILY TRANSCRIPTIONAL REGULATOR"/>
    <property type="match status" value="1"/>
</dbReference>
<dbReference type="OrthoDB" id="5293066at2"/>
<dbReference type="SUPFAM" id="SSF53850">
    <property type="entry name" value="Periplasmic binding protein-like II"/>
    <property type="match status" value="1"/>
</dbReference>
<gene>
    <name evidence="6" type="ORF">C6P64_04940</name>
</gene>
<proteinExistence type="inferred from homology"/>
<sequence length="310" mass="33772">MQRQLSALSPENLDLIETVARTGSMAAAARELGLVPSALTYRVRQVEDALDVLLFDRSSRRARLTPAGAELLRAGEHLLRELDAVAQRVRRVATGWEPELTIAADALIARSTLFELCEAFYALGAPTRLRLRAETLSGTWEALLNGKADLALGVPTDLAPSSGLSLQEMGSVDFVFAVAPHHPLAAAERPLDSEEIQRHRAVAAADSSQRGRGVTVNLLPGQEVLTVPTMQHKLEAQLRGLGCGWLPLPLARPYLDAGRLVAKPVDQPQRNIRVGYVWRTGGGAGRALAWWLAQVEQPRTRLALLENHHQ</sequence>
<reference evidence="6 7" key="1">
    <citation type="submission" date="2018-03" db="EMBL/GenBank/DDBJ databases">
        <title>Comparative genomics illustrates the genes involved in a hyperalkaliphilic mechanisms of Serpentinomonas isolated from highly-alkaline calcium-rich serpentinized springs.</title>
        <authorList>
            <person name="Suzuki S."/>
            <person name="Ishii S."/>
            <person name="Walworth N."/>
            <person name="Bird L."/>
            <person name="Kuenen J.G."/>
            <person name="Nealson K.H."/>
        </authorList>
    </citation>
    <scope>NUCLEOTIDE SEQUENCE [LARGE SCALE GENOMIC DNA]</scope>
    <source>
        <strain evidence="6 7">P1</strain>
    </source>
</reference>
<dbReference type="SUPFAM" id="SSF46785">
    <property type="entry name" value="Winged helix' DNA-binding domain"/>
    <property type="match status" value="1"/>
</dbReference>
<evidence type="ECO:0000259" key="5">
    <source>
        <dbReference type="PROSITE" id="PS50931"/>
    </source>
</evidence>
<dbReference type="PANTHER" id="PTHR30126">
    <property type="entry name" value="HTH-TYPE TRANSCRIPTIONAL REGULATOR"/>
    <property type="match status" value="1"/>
</dbReference>
<dbReference type="Proteomes" id="UP000238589">
    <property type="component" value="Unassembled WGS sequence"/>
</dbReference>
<organism evidence="6 7">
    <name type="scientific">Malikia granosa</name>
    <dbReference type="NCBI Taxonomy" id="263067"/>
    <lineage>
        <taxon>Bacteria</taxon>
        <taxon>Pseudomonadati</taxon>
        <taxon>Pseudomonadota</taxon>
        <taxon>Betaproteobacteria</taxon>
        <taxon>Burkholderiales</taxon>
        <taxon>Comamonadaceae</taxon>
        <taxon>Malikia</taxon>
    </lineage>
</organism>